<feature type="transmembrane region" description="Helical" evidence="1">
    <location>
        <begin position="45"/>
        <end position="63"/>
    </location>
</feature>
<keyword evidence="1" id="KW-0472">Membrane</keyword>
<keyword evidence="1" id="KW-1133">Transmembrane helix</keyword>
<organism evidence="2 3">
    <name type="scientific">Glutamicibacter arilaitensis</name>
    <dbReference type="NCBI Taxonomy" id="256701"/>
    <lineage>
        <taxon>Bacteria</taxon>
        <taxon>Bacillati</taxon>
        <taxon>Actinomycetota</taxon>
        <taxon>Actinomycetes</taxon>
        <taxon>Micrococcales</taxon>
        <taxon>Micrococcaceae</taxon>
        <taxon>Glutamicibacter</taxon>
    </lineage>
</organism>
<evidence type="ECO:0000313" key="3">
    <source>
        <dbReference type="Proteomes" id="UP000235739"/>
    </source>
</evidence>
<comment type="caution">
    <text evidence="2">The sequence shown here is derived from an EMBL/GenBank/DDBJ whole genome shotgun (WGS) entry which is preliminary data.</text>
</comment>
<protein>
    <recommendedName>
        <fullName evidence="4">LPXTG cell wall anchor domain-containing protein</fullName>
    </recommendedName>
</protein>
<dbReference type="GeneID" id="303185167"/>
<dbReference type="AlphaFoldDB" id="A0A2N7S4F2"/>
<reference evidence="2 3" key="1">
    <citation type="journal article" date="2017" name="Elife">
        <title>Extensive horizontal gene transfer in cheese-associated bacteria.</title>
        <authorList>
            <person name="Bonham K.S."/>
            <person name="Wolfe B.E."/>
            <person name="Dutton R.J."/>
        </authorList>
    </citation>
    <scope>NUCLEOTIDE SEQUENCE [LARGE SCALE GENOMIC DNA]</scope>
    <source>
        <strain evidence="2 3">JB182</strain>
    </source>
</reference>
<dbReference type="Proteomes" id="UP000235739">
    <property type="component" value="Unassembled WGS sequence"/>
</dbReference>
<evidence type="ECO:0008006" key="4">
    <source>
        <dbReference type="Google" id="ProtNLM"/>
    </source>
</evidence>
<name>A0A2N7S4F2_9MICC</name>
<gene>
    <name evidence="2" type="ORF">CIK84_05425</name>
</gene>
<keyword evidence="1" id="KW-0812">Transmembrane</keyword>
<evidence type="ECO:0000256" key="1">
    <source>
        <dbReference type="SAM" id="Phobius"/>
    </source>
</evidence>
<accession>A0A2N7S4F2</accession>
<evidence type="ECO:0000313" key="2">
    <source>
        <dbReference type="EMBL" id="PMQ21021.1"/>
    </source>
</evidence>
<dbReference type="RefSeq" id="WP_013348921.1">
    <property type="nucleotide sequence ID" value="NZ_JABUYH010000005.1"/>
</dbReference>
<sequence length="72" mass="7759">MSYQKSQGEAIEVQVEITQLPTSGLPTPAPEQLPLDLADTGADPWILLIAVAVFALGAFATRFSRRKRMTGS</sequence>
<dbReference type="EMBL" id="PNQX01000001">
    <property type="protein sequence ID" value="PMQ21021.1"/>
    <property type="molecule type" value="Genomic_DNA"/>
</dbReference>
<proteinExistence type="predicted"/>